<proteinExistence type="predicted"/>
<name>G8NSA9_GRAMM</name>
<evidence type="ECO:0008006" key="4">
    <source>
        <dbReference type="Google" id="ProtNLM"/>
    </source>
</evidence>
<feature type="region of interest" description="Disordered" evidence="1">
    <location>
        <begin position="33"/>
        <end position="52"/>
    </location>
</feature>
<keyword evidence="3" id="KW-1185">Reference proteome</keyword>
<dbReference type="HOGENOM" id="CLU_972421_0_0_0"/>
<sequence precursor="true">MHSSEFRKVAMAGMLMALLTSCSRTPSSPAAKVAAQPAVQPSAGAQTTTTSTATGHVKLRLLPAIGENVDSFPRVVPNENVSPPMAATLNTKFDRLDSDMRKGLHECKTGARKMHPDDSAFDYEHKLSVSMRGPRYLSVLVSDAYFCGGAHPENNDEALVYDVTTGAAIDWLTMLPGSSIGYKAEDTSHSSSVIWPPLQQLALEQADDDCKDVYREKNLSFILWPDADQGAIVAEADGLSHISSALCGEQVVLDIPSAQRLGISPTLLSLVVAAHAASQTSAAKNH</sequence>
<dbReference type="KEGG" id="gma:AciX8_3100"/>
<dbReference type="PROSITE" id="PS51257">
    <property type="entry name" value="PROKAR_LIPOPROTEIN"/>
    <property type="match status" value="1"/>
</dbReference>
<protein>
    <recommendedName>
        <fullName evidence="4">Lipoprotein</fullName>
    </recommendedName>
</protein>
<accession>G8NSA9</accession>
<dbReference type="Proteomes" id="UP000007113">
    <property type="component" value="Chromosome"/>
</dbReference>
<gene>
    <name evidence="2" type="ordered locus">AciX8_3100</name>
</gene>
<dbReference type="EMBL" id="CP003130">
    <property type="protein sequence ID" value="AEU37403.1"/>
    <property type="molecule type" value="Genomic_DNA"/>
</dbReference>
<dbReference type="eggNOG" id="ENOG503497Z">
    <property type="taxonomic scope" value="Bacteria"/>
</dbReference>
<dbReference type="Gene3D" id="3.30.565.40">
    <property type="entry name" value="Fervidobacterium nodosum Rt17-B1 like"/>
    <property type="match status" value="1"/>
</dbReference>
<evidence type="ECO:0000256" key="1">
    <source>
        <dbReference type="SAM" id="MobiDB-lite"/>
    </source>
</evidence>
<reference evidence="2 3" key="1">
    <citation type="submission" date="2011-11" db="EMBL/GenBank/DDBJ databases">
        <title>Complete sequence of Granulicella mallensis MP5ACTX8.</title>
        <authorList>
            <consortium name="US DOE Joint Genome Institute"/>
            <person name="Lucas S."/>
            <person name="Copeland A."/>
            <person name="Lapidus A."/>
            <person name="Cheng J.-F."/>
            <person name="Goodwin L."/>
            <person name="Pitluck S."/>
            <person name="Peters L."/>
            <person name="Lu M."/>
            <person name="Detter J.C."/>
            <person name="Han C."/>
            <person name="Tapia R."/>
            <person name="Land M."/>
            <person name="Hauser L."/>
            <person name="Kyrpides N."/>
            <person name="Ivanova N."/>
            <person name="Mikhailova N."/>
            <person name="Pagani I."/>
            <person name="Rawat S."/>
            <person name="Mannisto M."/>
            <person name="Haggblom M."/>
            <person name="Woyke T."/>
        </authorList>
    </citation>
    <scope>NUCLEOTIDE SEQUENCE [LARGE SCALE GENOMIC DNA]</scope>
    <source>
        <strain evidence="3">ATCC BAA-1857 / DSM 23137 / MP5ACTX8</strain>
    </source>
</reference>
<evidence type="ECO:0000313" key="2">
    <source>
        <dbReference type="EMBL" id="AEU37403.1"/>
    </source>
</evidence>
<dbReference type="AlphaFoldDB" id="G8NSA9"/>
<evidence type="ECO:0000313" key="3">
    <source>
        <dbReference type="Proteomes" id="UP000007113"/>
    </source>
</evidence>
<organism evidence="2 3">
    <name type="scientific">Granulicella mallensis (strain ATCC BAA-1857 / DSM 23137 / MP5ACTX8)</name>
    <dbReference type="NCBI Taxonomy" id="682795"/>
    <lineage>
        <taxon>Bacteria</taxon>
        <taxon>Pseudomonadati</taxon>
        <taxon>Acidobacteriota</taxon>
        <taxon>Terriglobia</taxon>
        <taxon>Terriglobales</taxon>
        <taxon>Acidobacteriaceae</taxon>
        <taxon>Granulicella</taxon>
    </lineage>
</organism>